<feature type="domain" description="ABC transporter" evidence="4">
    <location>
        <begin position="10"/>
        <end position="244"/>
    </location>
</feature>
<dbReference type="AlphaFoldDB" id="A0A1Y5PC06"/>
<dbReference type="SMART" id="SM00382">
    <property type="entry name" value="AAA"/>
    <property type="match status" value="1"/>
</dbReference>
<organism evidence="5">
    <name type="scientific">uncultured Microbacterium sp</name>
    <dbReference type="NCBI Taxonomy" id="191216"/>
    <lineage>
        <taxon>Bacteria</taxon>
        <taxon>Bacillati</taxon>
        <taxon>Actinomycetota</taxon>
        <taxon>Actinomycetes</taxon>
        <taxon>Micrococcales</taxon>
        <taxon>Microbacteriaceae</taxon>
        <taxon>Microbacterium</taxon>
        <taxon>environmental samples</taxon>
    </lineage>
</organism>
<dbReference type="InterPro" id="IPR050093">
    <property type="entry name" value="ABC_SmlMolc_Importer"/>
</dbReference>
<evidence type="ECO:0000313" key="5">
    <source>
        <dbReference type="EMBL" id="SBS75010.1"/>
    </source>
</evidence>
<keyword evidence="5" id="KW-0378">Hydrolase</keyword>
<dbReference type="PROSITE" id="PS50893">
    <property type="entry name" value="ABC_TRANSPORTER_2"/>
    <property type="match status" value="1"/>
</dbReference>
<dbReference type="PANTHER" id="PTHR42781">
    <property type="entry name" value="SPERMIDINE/PUTRESCINE IMPORT ATP-BINDING PROTEIN POTA"/>
    <property type="match status" value="1"/>
</dbReference>
<dbReference type="Gene3D" id="3.40.50.300">
    <property type="entry name" value="P-loop containing nucleotide triphosphate hydrolases"/>
    <property type="match status" value="1"/>
</dbReference>
<accession>A0A1Y5PC06</accession>
<dbReference type="PROSITE" id="PS00211">
    <property type="entry name" value="ABC_TRANSPORTER_1"/>
    <property type="match status" value="1"/>
</dbReference>
<dbReference type="InterPro" id="IPR017871">
    <property type="entry name" value="ABC_transporter-like_CS"/>
</dbReference>
<sequence length="364" mass="37540">MAPGGRAMSGAALDVHAAVERRGFALDAALAARAGETVAVMGPSGAGKSTLLSAIAGLHRLTRGHVRVGERTVSDRRTHVAPQRRGVVLLGQDPHLFPHLSARENIAFGLRARGLDRAHAAAEADEWLWRVGLPGAGAHRPGELSGGQQQRVGLARALATRPAVLLLDEPLTALDPETAGGVRAMLAEQLPAAHTTTVLVTHDAVDAAALAETLVLLEDGRVTQRGAVREVLAAPATAFGAVVAGLNRVPGSVTDGQWRAGGLVLPARGLSDGDAVALFRPGAVSLETLAEHTWTGALRLTAAAGAWVARVERLEQTVAGVRVHTAAPAVAVDLPIDLVAEHGLTPGLPVRLRVEGSVVRLLPG</sequence>
<dbReference type="GO" id="GO:0005524">
    <property type="term" value="F:ATP binding"/>
    <property type="evidence" value="ECO:0007669"/>
    <property type="project" value="UniProtKB-KW"/>
</dbReference>
<dbReference type="SUPFAM" id="SSF52540">
    <property type="entry name" value="P-loop containing nucleoside triphosphate hydrolases"/>
    <property type="match status" value="1"/>
</dbReference>
<dbReference type="InterPro" id="IPR003593">
    <property type="entry name" value="AAA+_ATPase"/>
</dbReference>
<proteinExistence type="predicted"/>
<keyword evidence="3 5" id="KW-0067">ATP-binding</keyword>
<dbReference type="InterPro" id="IPR003439">
    <property type="entry name" value="ABC_transporter-like_ATP-bd"/>
</dbReference>
<dbReference type="EC" id="3.6.3.29" evidence="5"/>
<keyword evidence="2" id="KW-0547">Nucleotide-binding</keyword>
<protein>
    <submittedName>
        <fullName evidence="5">Molybdenum import ATP-binding protein ModC</fullName>
        <ecNumber evidence="5">3.6.3.29</ecNumber>
    </submittedName>
</protein>
<evidence type="ECO:0000259" key="4">
    <source>
        <dbReference type="PROSITE" id="PS50893"/>
    </source>
</evidence>
<name>A0A1Y5PC06_9MICO</name>
<gene>
    <name evidence="5" type="primary">modC</name>
    <name evidence="5" type="ORF">MIPYR_80102</name>
</gene>
<dbReference type="InterPro" id="IPR027417">
    <property type="entry name" value="P-loop_NTPase"/>
</dbReference>
<dbReference type="EMBL" id="FLQR01000012">
    <property type="protein sequence ID" value="SBS75010.1"/>
    <property type="molecule type" value="Genomic_DNA"/>
</dbReference>
<evidence type="ECO:0000256" key="3">
    <source>
        <dbReference type="ARBA" id="ARBA00022840"/>
    </source>
</evidence>
<dbReference type="PANTHER" id="PTHR42781:SF4">
    <property type="entry name" value="SPERMIDINE_PUTRESCINE IMPORT ATP-BINDING PROTEIN POTA"/>
    <property type="match status" value="1"/>
</dbReference>
<dbReference type="GO" id="GO:0016887">
    <property type="term" value="F:ATP hydrolysis activity"/>
    <property type="evidence" value="ECO:0007669"/>
    <property type="project" value="InterPro"/>
</dbReference>
<dbReference type="Pfam" id="PF00005">
    <property type="entry name" value="ABC_tran"/>
    <property type="match status" value="1"/>
</dbReference>
<keyword evidence="1" id="KW-0813">Transport</keyword>
<reference evidence="5" key="1">
    <citation type="submission" date="2016-03" db="EMBL/GenBank/DDBJ databases">
        <authorList>
            <person name="Ploux O."/>
        </authorList>
    </citation>
    <scope>NUCLEOTIDE SEQUENCE</scope>
    <source>
        <strain evidence="5">UC1</strain>
    </source>
</reference>
<evidence type="ECO:0000256" key="1">
    <source>
        <dbReference type="ARBA" id="ARBA00022448"/>
    </source>
</evidence>
<evidence type="ECO:0000256" key="2">
    <source>
        <dbReference type="ARBA" id="ARBA00022741"/>
    </source>
</evidence>